<dbReference type="Proteomes" id="UP000792457">
    <property type="component" value="Unassembled WGS sequence"/>
</dbReference>
<sequence>MSQLQEEIPDELLHQPELWKDEIIQWDQENSPVCKCLAAYWTDERPFTSVQSHVTLENP</sequence>
<organism evidence="1 2">
    <name type="scientific">Ladona fulva</name>
    <name type="common">Scarce chaser dragonfly</name>
    <name type="synonym">Libellula fulva</name>
    <dbReference type="NCBI Taxonomy" id="123851"/>
    <lineage>
        <taxon>Eukaryota</taxon>
        <taxon>Metazoa</taxon>
        <taxon>Ecdysozoa</taxon>
        <taxon>Arthropoda</taxon>
        <taxon>Hexapoda</taxon>
        <taxon>Insecta</taxon>
        <taxon>Pterygota</taxon>
        <taxon>Palaeoptera</taxon>
        <taxon>Odonata</taxon>
        <taxon>Epiprocta</taxon>
        <taxon>Anisoptera</taxon>
        <taxon>Libelluloidea</taxon>
        <taxon>Libellulidae</taxon>
        <taxon>Ladona</taxon>
    </lineage>
</organism>
<dbReference type="EMBL" id="KZ308863">
    <property type="protein sequence ID" value="KAG8234984.1"/>
    <property type="molecule type" value="Genomic_DNA"/>
</dbReference>
<protein>
    <submittedName>
        <fullName evidence="1">Uncharacterized protein</fullName>
    </submittedName>
</protein>
<gene>
    <name evidence="1" type="ORF">J437_LFUL013864</name>
</gene>
<reference evidence="1" key="1">
    <citation type="submission" date="2013-04" db="EMBL/GenBank/DDBJ databases">
        <authorList>
            <person name="Qu J."/>
            <person name="Murali S.C."/>
            <person name="Bandaranaike D."/>
            <person name="Bellair M."/>
            <person name="Blankenburg K."/>
            <person name="Chao H."/>
            <person name="Dinh H."/>
            <person name="Doddapaneni H."/>
            <person name="Downs B."/>
            <person name="Dugan-Rocha S."/>
            <person name="Elkadiri S."/>
            <person name="Gnanaolivu R.D."/>
            <person name="Hernandez B."/>
            <person name="Javaid M."/>
            <person name="Jayaseelan J.C."/>
            <person name="Lee S."/>
            <person name="Li M."/>
            <person name="Ming W."/>
            <person name="Munidasa M."/>
            <person name="Muniz J."/>
            <person name="Nguyen L."/>
            <person name="Ongeri F."/>
            <person name="Osuji N."/>
            <person name="Pu L.-L."/>
            <person name="Puazo M."/>
            <person name="Qu C."/>
            <person name="Quiroz J."/>
            <person name="Raj R."/>
            <person name="Weissenberger G."/>
            <person name="Xin Y."/>
            <person name="Zou X."/>
            <person name="Han Y."/>
            <person name="Richards S."/>
            <person name="Worley K."/>
            <person name="Muzny D."/>
            <person name="Gibbs R."/>
        </authorList>
    </citation>
    <scope>NUCLEOTIDE SEQUENCE</scope>
    <source>
        <strain evidence="1">Sampled in the wild</strain>
    </source>
</reference>
<comment type="caution">
    <text evidence="1">The sequence shown here is derived from an EMBL/GenBank/DDBJ whole genome shotgun (WGS) entry which is preliminary data.</text>
</comment>
<evidence type="ECO:0000313" key="2">
    <source>
        <dbReference type="Proteomes" id="UP000792457"/>
    </source>
</evidence>
<reference evidence="1" key="2">
    <citation type="submission" date="2017-10" db="EMBL/GenBank/DDBJ databases">
        <title>Ladona fulva Genome sequencing and assembly.</title>
        <authorList>
            <person name="Murali S."/>
            <person name="Richards S."/>
            <person name="Bandaranaike D."/>
            <person name="Bellair M."/>
            <person name="Blankenburg K."/>
            <person name="Chao H."/>
            <person name="Dinh H."/>
            <person name="Doddapaneni H."/>
            <person name="Dugan-Rocha S."/>
            <person name="Elkadiri S."/>
            <person name="Gnanaolivu R."/>
            <person name="Hernandez B."/>
            <person name="Skinner E."/>
            <person name="Javaid M."/>
            <person name="Lee S."/>
            <person name="Li M."/>
            <person name="Ming W."/>
            <person name="Munidasa M."/>
            <person name="Muniz J."/>
            <person name="Nguyen L."/>
            <person name="Hughes D."/>
            <person name="Osuji N."/>
            <person name="Pu L.-L."/>
            <person name="Puazo M."/>
            <person name="Qu C."/>
            <person name="Quiroz J."/>
            <person name="Raj R."/>
            <person name="Weissenberger G."/>
            <person name="Xin Y."/>
            <person name="Zou X."/>
            <person name="Han Y."/>
            <person name="Worley K."/>
            <person name="Muzny D."/>
            <person name="Gibbs R."/>
        </authorList>
    </citation>
    <scope>NUCLEOTIDE SEQUENCE</scope>
    <source>
        <strain evidence="1">Sampled in the wild</strain>
    </source>
</reference>
<proteinExistence type="predicted"/>
<dbReference type="AlphaFoldDB" id="A0A8K0KGU8"/>
<name>A0A8K0KGU8_LADFU</name>
<keyword evidence="2" id="KW-1185">Reference proteome</keyword>
<evidence type="ECO:0000313" key="1">
    <source>
        <dbReference type="EMBL" id="KAG8234984.1"/>
    </source>
</evidence>
<accession>A0A8K0KGU8</accession>